<gene>
    <name evidence="1" type="ORF">A3J59_03715</name>
</gene>
<accession>A0A1G1YHA7</accession>
<evidence type="ECO:0000313" key="1">
    <source>
        <dbReference type="EMBL" id="OGY51748.1"/>
    </source>
</evidence>
<dbReference type="AlphaFoldDB" id="A0A1G1YHA7"/>
<sequence length="104" mass="12460">MKTNKKINWLIKLLIILLPKRFLQWEAWRREVAPERLRYAEHLFSDCKRIDIQPLCGQTRGFILFLDSRFSIWFFQDGDHFTFDGYEVGEYGAGEVTVFDRLAK</sequence>
<dbReference type="EMBL" id="MHIL01000015">
    <property type="protein sequence ID" value="OGY51748.1"/>
    <property type="molecule type" value="Genomic_DNA"/>
</dbReference>
<evidence type="ECO:0000313" key="2">
    <source>
        <dbReference type="Proteomes" id="UP000177310"/>
    </source>
</evidence>
<comment type="caution">
    <text evidence="1">The sequence shown here is derived from an EMBL/GenBank/DDBJ whole genome shotgun (WGS) entry which is preliminary data.</text>
</comment>
<reference evidence="1 2" key="1">
    <citation type="journal article" date="2016" name="Nat. Commun.">
        <title>Thousands of microbial genomes shed light on interconnected biogeochemical processes in an aquifer system.</title>
        <authorList>
            <person name="Anantharaman K."/>
            <person name="Brown C.T."/>
            <person name="Hug L.A."/>
            <person name="Sharon I."/>
            <person name="Castelle C.J."/>
            <person name="Probst A.J."/>
            <person name="Thomas B.C."/>
            <person name="Singh A."/>
            <person name="Wilkins M.J."/>
            <person name="Karaoz U."/>
            <person name="Brodie E.L."/>
            <person name="Williams K.H."/>
            <person name="Hubbard S.S."/>
            <person name="Banfield J.F."/>
        </authorList>
    </citation>
    <scope>NUCLEOTIDE SEQUENCE [LARGE SCALE GENOMIC DNA]</scope>
</reference>
<organism evidence="1 2">
    <name type="scientific">Candidatus Buchananbacteria bacterium RIFCSPHIGHO2_02_FULL_56_16</name>
    <dbReference type="NCBI Taxonomy" id="1797542"/>
    <lineage>
        <taxon>Bacteria</taxon>
        <taxon>Candidatus Buchananiibacteriota</taxon>
    </lineage>
</organism>
<name>A0A1G1YHA7_9BACT</name>
<proteinExistence type="predicted"/>
<dbReference type="Proteomes" id="UP000177310">
    <property type="component" value="Unassembled WGS sequence"/>
</dbReference>
<protein>
    <submittedName>
        <fullName evidence="1">Uncharacterized protein</fullName>
    </submittedName>
</protein>